<evidence type="ECO:0000313" key="2">
    <source>
        <dbReference type="EMBL" id="URI07990.1"/>
    </source>
</evidence>
<accession>A0ABY4S5L9</accession>
<dbReference type="RefSeq" id="WP_250196212.1">
    <property type="nucleotide sequence ID" value="NZ_CP097635.1"/>
</dbReference>
<keyword evidence="3" id="KW-1185">Reference proteome</keyword>
<evidence type="ECO:0000256" key="1">
    <source>
        <dbReference type="SAM" id="Phobius"/>
    </source>
</evidence>
<dbReference type="InterPro" id="IPR007401">
    <property type="entry name" value="DUF454"/>
</dbReference>
<keyword evidence="1" id="KW-0812">Transmembrane</keyword>
<proteinExistence type="predicted"/>
<evidence type="ECO:0000313" key="3">
    <source>
        <dbReference type="Proteomes" id="UP001056201"/>
    </source>
</evidence>
<dbReference type="Pfam" id="PF04304">
    <property type="entry name" value="DUF454"/>
    <property type="match status" value="1"/>
</dbReference>
<dbReference type="PANTHER" id="PTHR35813:SF1">
    <property type="entry name" value="INNER MEMBRANE PROTEIN YBAN"/>
    <property type="match status" value="1"/>
</dbReference>
<gene>
    <name evidence="2" type="ORF">MW290_05250</name>
</gene>
<reference evidence="2" key="1">
    <citation type="submission" date="2022-05" db="EMBL/GenBank/DDBJ databases">
        <title>An RpoN-dependent PEP-CTERM gene is involved in floc formation of an Aquincola tertiaricarbonis strain.</title>
        <authorList>
            <person name="Qiu D."/>
            <person name="Xia M."/>
        </authorList>
    </citation>
    <scope>NUCLEOTIDE SEQUENCE</scope>
    <source>
        <strain evidence="2">RN12</strain>
    </source>
</reference>
<keyword evidence="1" id="KW-1133">Transmembrane helix</keyword>
<dbReference type="PANTHER" id="PTHR35813">
    <property type="entry name" value="INNER MEMBRANE PROTEIN YBAN"/>
    <property type="match status" value="1"/>
</dbReference>
<feature type="transmembrane region" description="Helical" evidence="1">
    <location>
        <begin position="16"/>
        <end position="49"/>
    </location>
</feature>
<dbReference type="Proteomes" id="UP001056201">
    <property type="component" value="Chromosome 1"/>
</dbReference>
<name>A0ABY4S5L9_AQUTE</name>
<organism evidence="2 3">
    <name type="scientific">Aquincola tertiaricarbonis</name>
    <dbReference type="NCBI Taxonomy" id="391953"/>
    <lineage>
        <taxon>Bacteria</taxon>
        <taxon>Pseudomonadati</taxon>
        <taxon>Pseudomonadota</taxon>
        <taxon>Betaproteobacteria</taxon>
        <taxon>Burkholderiales</taxon>
        <taxon>Sphaerotilaceae</taxon>
        <taxon>Aquincola</taxon>
    </lineage>
</organism>
<feature type="transmembrane region" description="Helical" evidence="1">
    <location>
        <begin position="109"/>
        <end position="125"/>
    </location>
</feature>
<protein>
    <submittedName>
        <fullName evidence="2">DUF454 family protein</fullName>
    </submittedName>
</protein>
<sequence length="145" mass="15843">MPALAPQDRPHWQRVLWLAAGGLSLLTGLIGLLLPLLPTVPFVLLAAFCFSKGSERCERWICEHRHFGPMVLNWRAHRAVPLRAKWIATVMMSISSIGALFLVPMPWGVVPGLCCAAVGAWMWTLPHGPRPGAQAVAPGRWPPSA</sequence>
<keyword evidence="1" id="KW-0472">Membrane</keyword>
<dbReference type="EMBL" id="CP097635">
    <property type="protein sequence ID" value="URI07990.1"/>
    <property type="molecule type" value="Genomic_DNA"/>
</dbReference>